<keyword evidence="3" id="KW-1185">Reference proteome</keyword>
<reference evidence="2 3" key="1">
    <citation type="submission" date="2024-01" db="EMBL/GenBank/DDBJ databases">
        <title>The genomes of 5 underutilized Papilionoideae crops provide insights into root nodulation and disease resistanc.</title>
        <authorList>
            <person name="Yuan L."/>
        </authorList>
    </citation>
    <scope>NUCLEOTIDE SEQUENCE [LARGE SCALE GENOMIC DNA]</scope>
    <source>
        <strain evidence="2">ZHUSHIDOU_FW_LH</strain>
        <tissue evidence="2">Leaf</tissue>
    </source>
</reference>
<dbReference type="Proteomes" id="UP001372338">
    <property type="component" value="Unassembled WGS sequence"/>
</dbReference>
<feature type="compositionally biased region" description="Polar residues" evidence="1">
    <location>
        <begin position="1"/>
        <end position="10"/>
    </location>
</feature>
<evidence type="ECO:0000256" key="1">
    <source>
        <dbReference type="SAM" id="MobiDB-lite"/>
    </source>
</evidence>
<comment type="caution">
    <text evidence="2">The sequence shown here is derived from an EMBL/GenBank/DDBJ whole genome shotgun (WGS) entry which is preliminary data.</text>
</comment>
<organism evidence="2 3">
    <name type="scientific">Crotalaria pallida</name>
    <name type="common">Smooth rattlebox</name>
    <name type="synonym">Crotalaria striata</name>
    <dbReference type="NCBI Taxonomy" id="3830"/>
    <lineage>
        <taxon>Eukaryota</taxon>
        <taxon>Viridiplantae</taxon>
        <taxon>Streptophyta</taxon>
        <taxon>Embryophyta</taxon>
        <taxon>Tracheophyta</taxon>
        <taxon>Spermatophyta</taxon>
        <taxon>Magnoliopsida</taxon>
        <taxon>eudicotyledons</taxon>
        <taxon>Gunneridae</taxon>
        <taxon>Pentapetalae</taxon>
        <taxon>rosids</taxon>
        <taxon>fabids</taxon>
        <taxon>Fabales</taxon>
        <taxon>Fabaceae</taxon>
        <taxon>Papilionoideae</taxon>
        <taxon>50 kb inversion clade</taxon>
        <taxon>genistoids sensu lato</taxon>
        <taxon>core genistoids</taxon>
        <taxon>Crotalarieae</taxon>
        <taxon>Crotalaria</taxon>
    </lineage>
</organism>
<dbReference type="EMBL" id="JAYWIO010000008">
    <property type="protein sequence ID" value="KAK7243285.1"/>
    <property type="molecule type" value="Genomic_DNA"/>
</dbReference>
<name>A0AAN9HL74_CROPI</name>
<dbReference type="AlphaFoldDB" id="A0AAN9HL74"/>
<protein>
    <submittedName>
        <fullName evidence="2">Uncharacterized protein</fullName>
    </submittedName>
</protein>
<proteinExistence type="predicted"/>
<evidence type="ECO:0000313" key="3">
    <source>
        <dbReference type="Proteomes" id="UP001372338"/>
    </source>
</evidence>
<accession>A0AAN9HL74</accession>
<gene>
    <name evidence="2" type="ORF">RIF29_38078</name>
</gene>
<feature type="compositionally biased region" description="Polar residues" evidence="1">
    <location>
        <begin position="26"/>
        <end position="37"/>
    </location>
</feature>
<feature type="region of interest" description="Disordered" evidence="1">
    <location>
        <begin position="1"/>
        <end position="37"/>
    </location>
</feature>
<evidence type="ECO:0000313" key="2">
    <source>
        <dbReference type="EMBL" id="KAK7243285.1"/>
    </source>
</evidence>
<sequence>MNLAQASAGNKSPAPMTLQPPPVENKGNQNPNLHESSANLTNSAYDAQLHYHSGSNEHIGEYKGGDCGGRRGHGHHFCTLCQKHGHDYSYCYYRPEAYSYGGQPHGYGYGVPKFYSGFGPQFGAVPSHGPNYGAYRGVSAYTPTPFPPSVAYHGGPCLLPTPNTGNHGANYSQSALISSSPGLLVPMLWQPQCMVLVQQEHTGSLT</sequence>